<feature type="non-terminal residue" evidence="1">
    <location>
        <position position="1"/>
    </location>
</feature>
<reference evidence="1" key="1">
    <citation type="journal article" date="2021" name="PeerJ">
        <title>Extensive microbial diversity within the chicken gut microbiome revealed by metagenomics and culture.</title>
        <authorList>
            <person name="Gilroy R."/>
            <person name="Ravi A."/>
            <person name="Getino M."/>
            <person name="Pursley I."/>
            <person name="Horton D.L."/>
            <person name="Alikhan N.F."/>
            <person name="Baker D."/>
            <person name="Gharbi K."/>
            <person name="Hall N."/>
            <person name="Watson M."/>
            <person name="Adriaenssens E.M."/>
            <person name="Foster-Nyarko E."/>
            <person name="Jarju S."/>
            <person name="Secka A."/>
            <person name="Antonio M."/>
            <person name="Oren A."/>
            <person name="Chaudhuri R.R."/>
            <person name="La Ragione R."/>
            <person name="Hildebrand F."/>
            <person name="Pallen M.J."/>
        </authorList>
    </citation>
    <scope>NUCLEOTIDE SEQUENCE</scope>
    <source>
        <strain evidence="1">1277</strain>
    </source>
</reference>
<comment type="caution">
    <text evidence="1">The sequence shown here is derived from an EMBL/GenBank/DDBJ whole genome shotgun (WGS) entry which is preliminary data.</text>
</comment>
<evidence type="ECO:0000313" key="1">
    <source>
        <dbReference type="EMBL" id="HJG96445.1"/>
    </source>
</evidence>
<evidence type="ECO:0000313" key="2">
    <source>
        <dbReference type="Proteomes" id="UP000776700"/>
    </source>
</evidence>
<dbReference type="EMBL" id="DYUB01000163">
    <property type="protein sequence ID" value="HJG96445.1"/>
    <property type="molecule type" value="Genomic_DNA"/>
</dbReference>
<accession>A0A921SZU8</accession>
<name>A0A921SZU8_9FIRM</name>
<organism evidence="1 2">
    <name type="scientific">Romboutsia timonensis</name>
    <dbReference type="NCBI Taxonomy" id="1776391"/>
    <lineage>
        <taxon>Bacteria</taxon>
        <taxon>Bacillati</taxon>
        <taxon>Bacillota</taxon>
        <taxon>Clostridia</taxon>
        <taxon>Peptostreptococcales</taxon>
        <taxon>Peptostreptococcaceae</taxon>
        <taxon>Romboutsia</taxon>
    </lineage>
</organism>
<proteinExistence type="predicted"/>
<sequence length="157" mass="18408">IKSIEDKFLYQKRIRSYGVGLRHISNNISDIKDYMLSCKLAYTNRVCISPDKNGVNMNILEYVDYTNSKHIESILYLQGNEISYESDMSIISYDITKVTRDLRSINKLDDKDMYIIDGIRHRITQESLAKELKMSKQAVNKRILKISQKIVDFFKKI</sequence>
<gene>
    <name evidence="1" type="ORF">K8V90_05005</name>
</gene>
<dbReference type="Proteomes" id="UP000776700">
    <property type="component" value="Unassembled WGS sequence"/>
</dbReference>
<protein>
    <submittedName>
        <fullName evidence="1">Uncharacterized protein</fullName>
    </submittedName>
</protein>
<dbReference type="AlphaFoldDB" id="A0A921SZU8"/>
<reference evidence="1" key="2">
    <citation type="submission" date="2021-09" db="EMBL/GenBank/DDBJ databases">
        <authorList>
            <person name="Gilroy R."/>
        </authorList>
    </citation>
    <scope>NUCLEOTIDE SEQUENCE</scope>
    <source>
        <strain evidence="1">1277</strain>
    </source>
</reference>